<dbReference type="AlphaFoldDB" id="A0A8H3EBW3"/>
<evidence type="ECO:0000313" key="9">
    <source>
        <dbReference type="Proteomes" id="UP000664521"/>
    </source>
</evidence>
<dbReference type="SUPFAM" id="SSF51197">
    <property type="entry name" value="Clavaminate synthase-like"/>
    <property type="match status" value="1"/>
</dbReference>
<proteinExistence type="inferred from homology"/>
<comment type="similarity">
    <text evidence="2">Belongs to the TfdA dioxygenase family.</text>
</comment>
<dbReference type="PANTHER" id="PTHR30468">
    <property type="entry name" value="ALPHA-KETOGLUTARATE-DEPENDENT SULFONATE DIOXYGENASE"/>
    <property type="match status" value="1"/>
</dbReference>
<dbReference type="GO" id="GO:0046872">
    <property type="term" value="F:metal ion binding"/>
    <property type="evidence" value="ECO:0007669"/>
    <property type="project" value="UniProtKB-KW"/>
</dbReference>
<comment type="cofactor">
    <cofactor evidence="1">
        <name>Fe(2+)</name>
        <dbReference type="ChEBI" id="CHEBI:29033"/>
    </cofactor>
</comment>
<keyword evidence="9" id="KW-1185">Reference proteome</keyword>
<keyword evidence="6" id="KW-0408">Iron</keyword>
<evidence type="ECO:0000256" key="2">
    <source>
        <dbReference type="ARBA" id="ARBA00005896"/>
    </source>
</evidence>
<keyword evidence="5" id="KW-0560">Oxidoreductase</keyword>
<dbReference type="InterPro" id="IPR051323">
    <property type="entry name" value="AtsK-like"/>
</dbReference>
<dbReference type="InterPro" id="IPR042098">
    <property type="entry name" value="TauD-like_sf"/>
</dbReference>
<organism evidence="8 9">
    <name type="scientific">Heterodermia speciosa</name>
    <dbReference type="NCBI Taxonomy" id="116794"/>
    <lineage>
        <taxon>Eukaryota</taxon>
        <taxon>Fungi</taxon>
        <taxon>Dikarya</taxon>
        <taxon>Ascomycota</taxon>
        <taxon>Pezizomycotina</taxon>
        <taxon>Lecanoromycetes</taxon>
        <taxon>OSLEUM clade</taxon>
        <taxon>Lecanoromycetidae</taxon>
        <taxon>Caliciales</taxon>
        <taxon>Physciaceae</taxon>
        <taxon>Heterodermia</taxon>
    </lineage>
</organism>
<name>A0A8H3EBW3_9LECA</name>
<evidence type="ECO:0000256" key="3">
    <source>
        <dbReference type="ARBA" id="ARBA00022723"/>
    </source>
</evidence>
<keyword evidence="4" id="KW-0223">Dioxygenase</keyword>
<feature type="domain" description="TauD/TfdA-like" evidence="7">
    <location>
        <begin position="42"/>
        <end position="334"/>
    </location>
</feature>
<dbReference type="GO" id="GO:0005737">
    <property type="term" value="C:cytoplasm"/>
    <property type="evidence" value="ECO:0007669"/>
    <property type="project" value="TreeGrafter"/>
</dbReference>
<dbReference type="OrthoDB" id="10257314at2759"/>
<evidence type="ECO:0000256" key="6">
    <source>
        <dbReference type="ARBA" id="ARBA00023004"/>
    </source>
</evidence>
<dbReference type="InterPro" id="IPR003819">
    <property type="entry name" value="TauD/TfdA-like"/>
</dbReference>
<keyword evidence="3" id="KW-0479">Metal-binding</keyword>
<protein>
    <recommendedName>
        <fullName evidence="7">TauD/TfdA-like domain-containing protein</fullName>
    </recommendedName>
</protein>
<accession>A0A8H3EBW3</accession>
<dbReference type="EMBL" id="CAJPDS010000002">
    <property type="protein sequence ID" value="CAF9904006.1"/>
    <property type="molecule type" value="Genomic_DNA"/>
</dbReference>
<evidence type="ECO:0000256" key="1">
    <source>
        <dbReference type="ARBA" id="ARBA00001954"/>
    </source>
</evidence>
<dbReference type="Pfam" id="PF02668">
    <property type="entry name" value="TauD"/>
    <property type="match status" value="1"/>
</dbReference>
<dbReference type="Gene3D" id="3.60.130.10">
    <property type="entry name" value="Clavaminate synthase-like"/>
    <property type="match status" value="1"/>
</dbReference>
<evidence type="ECO:0000313" key="8">
    <source>
        <dbReference type="EMBL" id="CAF9904006.1"/>
    </source>
</evidence>
<dbReference type="Proteomes" id="UP000664521">
    <property type="component" value="Unassembled WGS sequence"/>
</dbReference>
<evidence type="ECO:0000259" key="7">
    <source>
        <dbReference type="Pfam" id="PF02668"/>
    </source>
</evidence>
<evidence type="ECO:0000256" key="4">
    <source>
        <dbReference type="ARBA" id="ARBA00022964"/>
    </source>
</evidence>
<dbReference type="PANTHER" id="PTHR30468:SF10">
    <property type="entry name" value="TAUD_TFDA-LIKE DOMAIN-CONTAINING PROTEIN"/>
    <property type="match status" value="1"/>
</dbReference>
<gene>
    <name evidence="8" type="ORF">HETSPECPRED_003312</name>
</gene>
<evidence type="ECO:0000256" key="5">
    <source>
        <dbReference type="ARBA" id="ARBA00023002"/>
    </source>
</evidence>
<sequence length="366" mass="40907">MAIIQDVPPAPNGQNGATTKIKPLIHEPLKLNGHLDNHKSFKVTPIIGTEFPDASVAEWLQAPNSDDLIRDLAITISQRGVVFFRAQTDLTDELQKELAHRLGLLTGKPKSSSLHIHPLTNFNADQDPNINIITTDKAANPAEDLWKNRPADIRNAWHTDAGYEPNPPDYSILKLVKLPETGGDTIWASSCEIYDKISPKLRKFLESLTATFSQARLPITAREKGFELYSKPRGSPNNVGDSLTTVHPVVRTNPVTGWKSLYGVGNHVQRINDVTPNESQRLHDYFLQMIVEEHDTQLRHRWENPFDIAIWDNRSVYHSAIFDFAGLGARTGHRAVGIGERPYLDPNSKTRREALAEGWVRSGCAS</sequence>
<dbReference type="GO" id="GO:0016706">
    <property type="term" value="F:2-oxoglutarate-dependent dioxygenase activity"/>
    <property type="evidence" value="ECO:0007669"/>
    <property type="project" value="TreeGrafter"/>
</dbReference>
<reference evidence="8" key="1">
    <citation type="submission" date="2021-03" db="EMBL/GenBank/DDBJ databases">
        <authorList>
            <person name="Tagirdzhanova G."/>
        </authorList>
    </citation>
    <scope>NUCLEOTIDE SEQUENCE</scope>
</reference>
<comment type="caution">
    <text evidence="8">The sequence shown here is derived from an EMBL/GenBank/DDBJ whole genome shotgun (WGS) entry which is preliminary data.</text>
</comment>